<keyword evidence="2" id="KW-0732">Signal</keyword>
<evidence type="ECO:0000256" key="2">
    <source>
        <dbReference type="SAM" id="SignalP"/>
    </source>
</evidence>
<feature type="compositionally biased region" description="Gly residues" evidence="1">
    <location>
        <begin position="305"/>
        <end position="315"/>
    </location>
</feature>
<protein>
    <submittedName>
        <fullName evidence="3">Uncharacterized protein</fullName>
    </submittedName>
</protein>
<comment type="caution">
    <text evidence="3">The sequence shown here is derived from an EMBL/GenBank/DDBJ whole genome shotgun (WGS) entry which is preliminary data.</text>
</comment>
<dbReference type="EMBL" id="JAGRRH010000004">
    <property type="protein sequence ID" value="KAG7371439.1"/>
    <property type="molecule type" value="Genomic_DNA"/>
</dbReference>
<accession>A0A9K3M0C1</accession>
<feature type="region of interest" description="Disordered" evidence="1">
    <location>
        <begin position="364"/>
        <end position="386"/>
    </location>
</feature>
<evidence type="ECO:0000313" key="4">
    <source>
        <dbReference type="Proteomes" id="UP000693970"/>
    </source>
</evidence>
<reference evidence="3" key="1">
    <citation type="journal article" date="2021" name="Sci. Rep.">
        <title>Diploid genomic architecture of Nitzschia inconspicua, an elite biomass production diatom.</title>
        <authorList>
            <person name="Oliver A."/>
            <person name="Podell S."/>
            <person name="Pinowska A."/>
            <person name="Traller J.C."/>
            <person name="Smith S.R."/>
            <person name="McClure R."/>
            <person name="Beliaev A."/>
            <person name="Bohutskyi P."/>
            <person name="Hill E.A."/>
            <person name="Rabines A."/>
            <person name="Zheng H."/>
            <person name="Allen L.Z."/>
            <person name="Kuo A."/>
            <person name="Grigoriev I.V."/>
            <person name="Allen A.E."/>
            <person name="Hazlebeck D."/>
            <person name="Allen E.E."/>
        </authorList>
    </citation>
    <scope>NUCLEOTIDE SEQUENCE</scope>
    <source>
        <strain evidence="3">Hildebrandi</strain>
    </source>
</reference>
<name>A0A9K3M0C1_9STRA</name>
<organism evidence="3 4">
    <name type="scientific">Nitzschia inconspicua</name>
    <dbReference type="NCBI Taxonomy" id="303405"/>
    <lineage>
        <taxon>Eukaryota</taxon>
        <taxon>Sar</taxon>
        <taxon>Stramenopiles</taxon>
        <taxon>Ochrophyta</taxon>
        <taxon>Bacillariophyta</taxon>
        <taxon>Bacillariophyceae</taxon>
        <taxon>Bacillariophycidae</taxon>
        <taxon>Bacillariales</taxon>
        <taxon>Bacillariaceae</taxon>
        <taxon>Nitzschia</taxon>
    </lineage>
</organism>
<dbReference type="OrthoDB" id="48246at2759"/>
<feature type="chain" id="PRO_5039952722" evidence="2">
    <location>
        <begin position="35"/>
        <end position="386"/>
    </location>
</feature>
<dbReference type="Proteomes" id="UP000693970">
    <property type="component" value="Unassembled WGS sequence"/>
</dbReference>
<gene>
    <name evidence="3" type="ORF">IV203_020009</name>
</gene>
<sequence length="386" mass="42055">MVDHRSKRTRKSGRVVLPLLLCLIVSTTISSVSGWTGPIRNRRDVLSTSRYRSNGSSAAGTASVCVNFRRPYPPSKPSTTALYGIFDFLNPYDSKIPPDLVEEIYRAEANTEAAKDRGTRIFVYTLLAILGIGLASFNGFLTEVRVNGLPEGTDAVVVVPPPTGDTLDILVQAGFGWVLENPLYKFLFTNKIGGALCLLFGGGSALLAEAEFDSKRINAEKIYEELERRRRQQQRTPTKTRPTTTAKSTTTTTKKKRQSGKEKKSLKALSEVIDTTNEASKEQEGTTSTAMPEKNDNLTTEMGNSGDGSGGGGGGGVFDKMKELYEKADSMAASQALLLNKQLEDAGVVEKITDETGLKVIGREKAKELANNQDQDKDQTKQNSER</sequence>
<reference evidence="3" key="2">
    <citation type="submission" date="2021-04" db="EMBL/GenBank/DDBJ databases">
        <authorList>
            <person name="Podell S."/>
        </authorList>
    </citation>
    <scope>NUCLEOTIDE SEQUENCE</scope>
    <source>
        <strain evidence="3">Hildebrandi</strain>
    </source>
</reference>
<feature type="signal peptide" evidence="2">
    <location>
        <begin position="1"/>
        <end position="34"/>
    </location>
</feature>
<feature type="region of interest" description="Disordered" evidence="1">
    <location>
        <begin position="228"/>
        <end position="315"/>
    </location>
</feature>
<proteinExistence type="predicted"/>
<dbReference type="AlphaFoldDB" id="A0A9K3M0C1"/>
<evidence type="ECO:0000256" key="1">
    <source>
        <dbReference type="SAM" id="MobiDB-lite"/>
    </source>
</evidence>
<evidence type="ECO:0000313" key="3">
    <source>
        <dbReference type="EMBL" id="KAG7371439.1"/>
    </source>
</evidence>
<keyword evidence="4" id="KW-1185">Reference proteome</keyword>
<feature type="compositionally biased region" description="Low complexity" evidence="1">
    <location>
        <begin position="234"/>
        <end position="252"/>
    </location>
</feature>